<evidence type="ECO:0000313" key="3">
    <source>
        <dbReference type="EMBL" id="AFL88480.1"/>
    </source>
</evidence>
<dbReference type="PANTHER" id="PTHR30441">
    <property type="entry name" value="DUF748 DOMAIN-CONTAINING PROTEIN"/>
    <property type="match status" value="1"/>
</dbReference>
<dbReference type="Proteomes" id="UP000006056">
    <property type="component" value="Chromosome"/>
</dbReference>
<dbReference type="HOGENOM" id="CLU_500369_0_0_0"/>
<accession>I3ZHV3</accession>
<organism evidence="4 5">
    <name type="scientific">Terriglobus roseus (strain DSM 18391 / NRRL B-41598 / KBS 63)</name>
    <dbReference type="NCBI Taxonomy" id="926566"/>
    <lineage>
        <taxon>Bacteria</taxon>
        <taxon>Pseudomonadati</taxon>
        <taxon>Acidobacteriota</taxon>
        <taxon>Terriglobia</taxon>
        <taxon>Terriglobales</taxon>
        <taxon>Acidobacteriaceae</taxon>
        <taxon>Terriglobus</taxon>
    </lineage>
</organism>
<dbReference type="GO" id="GO:0090313">
    <property type="term" value="P:regulation of protein targeting to membrane"/>
    <property type="evidence" value="ECO:0007669"/>
    <property type="project" value="TreeGrafter"/>
</dbReference>
<name>I3ZHV3_TERRK</name>
<dbReference type="eggNOG" id="COG2982">
    <property type="taxonomic scope" value="Bacteria"/>
</dbReference>
<dbReference type="AlphaFoldDB" id="I3ZHV3"/>
<dbReference type="EMBL" id="CP003379">
    <property type="protein sequence ID" value="AFL88821.1"/>
    <property type="molecule type" value="Genomic_DNA"/>
</dbReference>
<evidence type="ECO:0000313" key="4">
    <source>
        <dbReference type="EMBL" id="AFL88821.1"/>
    </source>
</evidence>
<evidence type="ECO:0000256" key="2">
    <source>
        <dbReference type="SAM" id="Phobius"/>
    </source>
</evidence>
<proteinExistence type="predicted"/>
<dbReference type="PANTHER" id="PTHR30441:SF8">
    <property type="entry name" value="DUF748 DOMAIN-CONTAINING PROTEIN"/>
    <property type="match status" value="1"/>
</dbReference>
<sequence>MADGKDDFGMHSNRTSAVPRKRVWWWIGAGLLVCLLTLLVVGEVMVRRAGPILRGRVVETLQTRFHSRVELDYFDVSLLHGFAVTGSGLRIYSQDDVVTAGANDPLITVGQFEFHTPLRSLFVKPMHVGTVRVAGMTIRIPPRQERVADAPARRRRGKIEVIADEILVENSTLVIGTAKANKDPKRFALERIRLRHVGEGEPMEYEATLMNAFPRGQIHASGAFGPWNAEQPGESAVRGDYVFDHAELNSIKGVGGTLSSAGSFNGRLNRIEADGTTTTPDFSLDTANHPMPLATHYRAVIDGTNGDTYLQSVQAKLGGSEFTCAGAILNVKGKGHITDLDVDIPAGRLRDFLELAVKTRPPFMQSGISMKMHLRVPYGRESVTKKLEMQGRFRLRQIRFTNPQVQDKVDMLSLRAQGNPKDARPGASDVPSQMSGSLVLSRGQMTVSQLNYLLPGAQVALDGVYSLDGKTFDFHGKVRTAATVSQMVATGWKSFLLKLADPFFSKHGAGAEIPVKITGTEGAPKFGLDFGGGKKSEAAQEKDDLQSRRDELTPDGRIARHPSPGLPIPRSRR</sequence>
<dbReference type="KEGG" id="trs:Terro_2579"/>
<keyword evidence="2" id="KW-1133">Transmembrane helix</keyword>
<feature type="region of interest" description="Disordered" evidence="1">
    <location>
        <begin position="526"/>
        <end position="573"/>
    </location>
</feature>
<gene>
    <name evidence="3" type="ordered locus">Terro_2215</name>
    <name evidence="4" type="ordered locus">Terro_2579</name>
</gene>
<feature type="compositionally biased region" description="Basic and acidic residues" evidence="1">
    <location>
        <begin position="532"/>
        <end position="558"/>
    </location>
</feature>
<keyword evidence="5" id="KW-1185">Reference proteome</keyword>
<evidence type="ECO:0000256" key="1">
    <source>
        <dbReference type="SAM" id="MobiDB-lite"/>
    </source>
</evidence>
<dbReference type="KEGG" id="trs:Terro_2215"/>
<reference evidence="4 5" key="1">
    <citation type="submission" date="2012-06" db="EMBL/GenBank/DDBJ databases">
        <title>Complete genome of Terriglobus roseus DSM 18391.</title>
        <authorList>
            <consortium name="US DOE Joint Genome Institute (JGI-PGF)"/>
            <person name="Lucas S."/>
            <person name="Copeland A."/>
            <person name="Lapidus A."/>
            <person name="Glavina del Rio T."/>
            <person name="Dalin E."/>
            <person name="Tice H."/>
            <person name="Bruce D."/>
            <person name="Goodwin L."/>
            <person name="Pitluck S."/>
            <person name="Peters L."/>
            <person name="Mikhailova N."/>
            <person name="Munk A.C.C."/>
            <person name="Kyrpides N."/>
            <person name="Mavromatis K."/>
            <person name="Ivanova N."/>
            <person name="Brettin T."/>
            <person name="Detter J.C."/>
            <person name="Han C."/>
            <person name="Larimer F."/>
            <person name="Land M."/>
            <person name="Hauser L."/>
            <person name="Markowitz V."/>
            <person name="Cheng J.-F."/>
            <person name="Hugenholtz P."/>
            <person name="Woyke T."/>
            <person name="Wu D."/>
            <person name="Brambilla E."/>
            <person name="Klenk H.-P."/>
            <person name="Eisen J.A."/>
        </authorList>
    </citation>
    <scope>NUCLEOTIDE SEQUENCE [LARGE SCALE GENOMIC DNA]</scope>
    <source>
        <strain evidence="4">DSM 18391</strain>
        <strain evidence="5">DSM 18391 / NRRL B-41598 / KBS 63</strain>
    </source>
</reference>
<keyword evidence="2" id="KW-0812">Transmembrane</keyword>
<dbReference type="GO" id="GO:0005886">
    <property type="term" value="C:plasma membrane"/>
    <property type="evidence" value="ECO:0007669"/>
    <property type="project" value="TreeGrafter"/>
</dbReference>
<dbReference type="STRING" id="926566.Terro_2215"/>
<protein>
    <submittedName>
        <fullName evidence="4">Uncharacterized protein</fullName>
    </submittedName>
</protein>
<feature type="transmembrane region" description="Helical" evidence="2">
    <location>
        <begin position="23"/>
        <end position="46"/>
    </location>
</feature>
<dbReference type="InterPro" id="IPR052894">
    <property type="entry name" value="AsmA-related"/>
</dbReference>
<dbReference type="EMBL" id="CP003379">
    <property type="protein sequence ID" value="AFL88480.1"/>
    <property type="molecule type" value="Genomic_DNA"/>
</dbReference>
<keyword evidence="2" id="KW-0472">Membrane</keyword>
<evidence type="ECO:0000313" key="5">
    <source>
        <dbReference type="Proteomes" id="UP000006056"/>
    </source>
</evidence>